<gene>
    <name evidence="1" type="ORF">V6N11_042881</name>
</gene>
<protein>
    <submittedName>
        <fullName evidence="1">Uncharacterized protein</fullName>
    </submittedName>
</protein>
<sequence>MFGAHKSYSESPNARNVVGANGRYDDSLGRVYMKKCLESLPFTFLLTEFDSSSLGFVKIILSGFLLEAVASFSKPNDGNAIFV</sequence>
<proteinExistence type="predicted"/>
<keyword evidence="2" id="KW-1185">Reference proteome</keyword>
<evidence type="ECO:0000313" key="2">
    <source>
        <dbReference type="Proteomes" id="UP001396334"/>
    </source>
</evidence>
<name>A0ABR2QXL4_9ROSI</name>
<dbReference type="Proteomes" id="UP001396334">
    <property type="component" value="Unassembled WGS sequence"/>
</dbReference>
<accession>A0ABR2QXL4</accession>
<reference evidence="1 2" key="1">
    <citation type="journal article" date="2024" name="G3 (Bethesda)">
        <title>Genome assembly of Hibiscus sabdariffa L. provides insights into metabolisms of medicinal natural products.</title>
        <authorList>
            <person name="Kim T."/>
        </authorList>
    </citation>
    <scope>NUCLEOTIDE SEQUENCE [LARGE SCALE GENOMIC DNA]</scope>
    <source>
        <strain evidence="1">TK-2024</strain>
        <tissue evidence="1">Old leaves</tissue>
    </source>
</reference>
<organism evidence="1 2">
    <name type="scientific">Hibiscus sabdariffa</name>
    <name type="common">roselle</name>
    <dbReference type="NCBI Taxonomy" id="183260"/>
    <lineage>
        <taxon>Eukaryota</taxon>
        <taxon>Viridiplantae</taxon>
        <taxon>Streptophyta</taxon>
        <taxon>Embryophyta</taxon>
        <taxon>Tracheophyta</taxon>
        <taxon>Spermatophyta</taxon>
        <taxon>Magnoliopsida</taxon>
        <taxon>eudicotyledons</taxon>
        <taxon>Gunneridae</taxon>
        <taxon>Pentapetalae</taxon>
        <taxon>rosids</taxon>
        <taxon>malvids</taxon>
        <taxon>Malvales</taxon>
        <taxon>Malvaceae</taxon>
        <taxon>Malvoideae</taxon>
        <taxon>Hibiscus</taxon>
    </lineage>
</organism>
<evidence type="ECO:0000313" key="1">
    <source>
        <dbReference type="EMBL" id="KAK9005447.1"/>
    </source>
</evidence>
<dbReference type="EMBL" id="JBBPBN010000030">
    <property type="protein sequence ID" value="KAK9005447.1"/>
    <property type="molecule type" value="Genomic_DNA"/>
</dbReference>
<comment type="caution">
    <text evidence="1">The sequence shown here is derived from an EMBL/GenBank/DDBJ whole genome shotgun (WGS) entry which is preliminary data.</text>
</comment>